<keyword evidence="1" id="KW-1133">Transmembrane helix</keyword>
<name>A0A4R4J1L9_PHOLU</name>
<evidence type="ECO:0000256" key="1">
    <source>
        <dbReference type="SAM" id="Phobius"/>
    </source>
</evidence>
<proteinExistence type="predicted"/>
<evidence type="ECO:0000313" key="2">
    <source>
        <dbReference type="EMBL" id="TDB47297.1"/>
    </source>
</evidence>
<organism evidence="2 3">
    <name type="scientific">Photorhabdus luminescens subsp. mexicana</name>
    <dbReference type="NCBI Taxonomy" id="2100167"/>
    <lineage>
        <taxon>Bacteria</taxon>
        <taxon>Pseudomonadati</taxon>
        <taxon>Pseudomonadota</taxon>
        <taxon>Gammaproteobacteria</taxon>
        <taxon>Enterobacterales</taxon>
        <taxon>Morganellaceae</taxon>
        <taxon>Photorhabdus</taxon>
    </lineage>
</organism>
<dbReference type="Proteomes" id="UP000295550">
    <property type="component" value="Unassembled WGS sequence"/>
</dbReference>
<feature type="transmembrane region" description="Helical" evidence="1">
    <location>
        <begin position="62"/>
        <end position="86"/>
    </location>
</feature>
<protein>
    <recommendedName>
        <fullName evidence="4">DUF1240 domain-containing protein</fullName>
    </recommendedName>
</protein>
<gene>
    <name evidence="2" type="ORF">C5468_19705</name>
</gene>
<keyword evidence="1" id="KW-0812">Transmembrane</keyword>
<accession>A0A4R4J1L9</accession>
<sequence>MSKILSYVIDMSDMFVDNKRKIIRIICAIFSLALMSFCMFIVSEDLFSLILMDEKITFSGGVSIFFFSFPLISYYIILVIFINITGRYPKSYDIFNKYFCSIAIASIFLSFPTSLYVNYKLKSDGYLVCPKISWKSPNTYVKDVKLCD</sequence>
<dbReference type="EMBL" id="PUJX01000025">
    <property type="protein sequence ID" value="TDB47297.1"/>
    <property type="molecule type" value="Genomic_DNA"/>
</dbReference>
<reference evidence="2 3" key="1">
    <citation type="journal article" date="2019" name="Int. J. Syst. Evol. Microbiol.">
        <title>Photorhabdus khanii subsp. guanajuatensis subsp. nov., isolated from Heterorhabditis atacamensis, and Photorhabdus luminescens subsp. mexicana subsp. nov., isolated from Heterorhabditis mexicana entomopathogenic nematodes.</title>
        <authorList>
            <person name="Machado R.A.R."/>
            <person name="Bruno P."/>
            <person name="Arce C.C.M."/>
            <person name="Liechti N."/>
            <person name="Kohler A."/>
            <person name="Bernal J."/>
            <person name="Bruggmann R."/>
            <person name="Turlings T.C.J."/>
        </authorList>
    </citation>
    <scope>NUCLEOTIDE SEQUENCE [LARGE SCALE GENOMIC DNA]</scope>
    <source>
        <strain evidence="2 3">MEX47-22</strain>
    </source>
</reference>
<dbReference type="AlphaFoldDB" id="A0A4R4J1L9"/>
<evidence type="ECO:0000313" key="3">
    <source>
        <dbReference type="Proteomes" id="UP000295550"/>
    </source>
</evidence>
<dbReference type="InterPro" id="IPR010665">
    <property type="entry name" value="DUF1240"/>
</dbReference>
<feature type="transmembrane region" description="Helical" evidence="1">
    <location>
        <begin position="98"/>
        <end position="117"/>
    </location>
</feature>
<comment type="caution">
    <text evidence="2">The sequence shown here is derived from an EMBL/GenBank/DDBJ whole genome shotgun (WGS) entry which is preliminary data.</text>
</comment>
<dbReference type="Pfam" id="PF06836">
    <property type="entry name" value="DUF1240"/>
    <property type="match status" value="1"/>
</dbReference>
<keyword evidence="1" id="KW-0472">Membrane</keyword>
<feature type="transmembrane region" description="Helical" evidence="1">
    <location>
        <begin position="21"/>
        <end position="42"/>
    </location>
</feature>
<evidence type="ECO:0008006" key="4">
    <source>
        <dbReference type="Google" id="ProtNLM"/>
    </source>
</evidence>